<dbReference type="EMBL" id="BSRI01000002">
    <property type="protein sequence ID" value="GLV59188.1"/>
    <property type="molecule type" value="Genomic_DNA"/>
</dbReference>
<dbReference type="Proteomes" id="UP001344906">
    <property type="component" value="Unassembled WGS sequence"/>
</dbReference>
<reference evidence="1 2" key="1">
    <citation type="submission" date="2023-02" db="EMBL/GenBank/DDBJ databases">
        <title>Dictyobacter halimunensis sp. nov., a new member of the class Ktedonobacteria from forest soil in a geothermal area.</title>
        <authorList>
            <person name="Rachmania M.K."/>
            <person name="Ningsih F."/>
            <person name="Sakai Y."/>
            <person name="Yabe S."/>
            <person name="Yokota A."/>
            <person name="Sjamsuridzal W."/>
        </authorList>
    </citation>
    <scope>NUCLEOTIDE SEQUENCE [LARGE SCALE GENOMIC DNA]</scope>
    <source>
        <strain evidence="1 2">S3.2.2.5</strain>
    </source>
</reference>
<name>A0ABQ6FZE5_9CHLR</name>
<organism evidence="1 2">
    <name type="scientific">Dictyobacter halimunensis</name>
    <dbReference type="NCBI Taxonomy" id="3026934"/>
    <lineage>
        <taxon>Bacteria</taxon>
        <taxon>Bacillati</taxon>
        <taxon>Chloroflexota</taxon>
        <taxon>Ktedonobacteria</taxon>
        <taxon>Ktedonobacterales</taxon>
        <taxon>Dictyobacteraceae</taxon>
        <taxon>Dictyobacter</taxon>
    </lineage>
</organism>
<keyword evidence="2" id="KW-1185">Reference proteome</keyword>
<sequence>MDHAIDRVHAAAANADYDNIYIVGRFLGSLEIKRGLGRKGISVSVALIPTATRWVWCPWHVLRYLVTKDRPLIFLSFICVWRLSSPISPWLGGHVAFVCII</sequence>
<evidence type="ECO:0000313" key="2">
    <source>
        <dbReference type="Proteomes" id="UP001344906"/>
    </source>
</evidence>
<protein>
    <submittedName>
        <fullName evidence="1">Uncharacterized protein</fullName>
    </submittedName>
</protein>
<evidence type="ECO:0000313" key="1">
    <source>
        <dbReference type="EMBL" id="GLV59188.1"/>
    </source>
</evidence>
<accession>A0ABQ6FZE5</accession>
<proteinExistence type="predicted"/>
<gene>
    <name evidence="1" type="ORF">KDH_60160</name>
</gene>
<comment type="caution">
    <text evidence="1">The sequence shown here is derived from an EMBL/GenBank/DDBJ whole genome shotgun (WGS) entry which is preliminary data.</text>
</comment>